<organism evidence="2">
    <name type="scientific">Symploca sp. SIO1C4</name>
    <dbReference type="NCBI Taxonomy" id="2607765"/>
    <lineage>
        <taxon>Bacteria</taxon>
        <taxon>Bacillati</taxon>
        <taxon>Cyanobacteriota</taxon>
        <taxon>Cyanophyceae</taxon>
        <taxon>Coleofasciculales</taxon>
        <taxon>Coleofasciculaceae</taxon>
        <taxon>Symploca</taxon>
    </lineage>
</organism>
<dbReference type="GO" id="GO:0008168">
    <property type="term" value="F:methyltransferase activity"/>
    <property type="evidence" value="ECO:0007669"/>
    <property type="project" value="UniProtKB-KW"/>
</dbReference>
<dbReference type="EMBL" id="JAAHFQ010000168">
    <property type="protein sequence ID" value="NER28083.1"/>
    <property type="molecule type" value="Genomic_DNA"/>
</dbReference>
<evidence type="ECO:0000259" key="1">
    <source>
        <dbReference type="Pfam" id="PF13649"/>
    </source>
</evidence>
<feature type="domain" description="Methyltransferase" evidence="1">
    <location>
        <begin position="36"/>
        <end position="94"/>
    </location>
</feature>
<accession>A0A6B3N9B8</accession>
<dbReference type="CDD" id="cd02440">
    <property type="entry name" value="AdoMet_MTases"/>
    <property type="match status" value="1"/>
</dbReference>
<gene>
    <name evidence="2" type="ORF">F6J89_10725</name>
</gene>
<dbReference type="Gene3D" id="3.40.50.150">
    <property type="entry name" value="Vaccinia Virus protein VP39"/>
    <property type="match status" value="1"/>
</dbReference>
<dbReference type="InterPro" id="IPR029063">
    <property type="entry name" value="SAM-dependent_MTases_sf"/>
</dbReference>
<name>A0A6B3N9B8_9CYAN</name>
<keyword evidence="2" id="KW-0808">Transferase</keyword>
<reference evidence="2" key="1">
    <citation type="submission" date="2019-11" db="EMBL/GenBank/DDBJ databases">
        <title>Genomic insights into an expanded diversity of filamentous marine cyanobacteria reveals the extraordinary biosynthetic potential of Moorea and Okeania.</title>
        <authorList>
            <person name="Ferreira Leao T."/>
            <person name="Wang M."/>
            <person name="Moss N."/>
            <person name="Da Silva R."/>
            <person name="Sanders J."/>
            <person name="Nurk S."/>
            <person name="Gurevich A."/>
            <person name="Humphrey G."/>
            <person name="Reher R."/>
            <person name="Zhu Q."/>
            <person name="Belda-Ferre P."/>
            <person name="Glukhov E."/>
            <person name="Rex R."/>
            <person name="Dorrestein P.C."/>
            <person name="Knight R."/>
            <person name="Pevzner P."/>
            <person name="Gerwick W.H."/>
            <person name="Gerwick L."/>
        </authorList>
    </citation>
    <scope>NUCLEOTIDE SEQUENCE</scope>
    <source>
        <strain evidence="2">SIO1C4</strain>
    </source>
</reference>
<protein>
    <submittedName>
        <fullName evidence="2">Class I SAM-dependent methyltransferase</fullName>
    </submittedName>
</protein>
<keyword evidence="2" id="KW-0489">Methyltransferase</keyword>
<evidence type="ECO:0000313" key="2">
    <source>
        <dbReference type="EMBL" id="NER28083.1"/>
    </source>
</evidence>
<dbReference type="SUPFAM" id="SSF53335">
    <property type="entry name" value="S-adenosyl-L-methionine-dependent methyltransferases"/>
    <property type="match status" value="1"/>
</dbReference>
<dbReference type="GO" id="GO:0032259">
    <property type="term" value="P:methylation"/>
    <property type="evidence" value="ECO:0007669"/>
    <property type="project" value="UniProtKB-KW"/>
</dbReference>
<comment type="caution">
    <text evidence="2">The sequence shown here is derived from an EMBL/GenBank/DDBJ whole genome shotgun (WGS) entry which is preliminary data.</text>
</comment>
<dbReference type="InterPro" id="IPR041698">
    <property type="entry name" value="Methyltransf_25"/>
</dbReference>
<dbReference type="AlphaFoldDB" id="A0A6B3N9B8"/>
<proteinExistence type="predicted"/>
<dbReference type="Pfam" id="PF13649">
    <property type="entry name" value="Methyltransf_25"/>
    <property type="match status" value="1"/>
</dbReference>
<sequence length="96" mass="10763">MPAMDYSQVAHWYDTYVKTDIDIPFFINEAKDCGRVLELTSGTGRLSIPLIEAGVSLSCVDNSSEMLAILRHKLAAKGLSIHIYEQDMCNLALKEW</sequence>